<organism evidence="1 2">
    <name type="scientific">Salmonella phage 36</name>
    <dbReference type="NCBI Taxonomy" id="1654889"/>
    <lineage>
        <taxon>Viruses</taxon>
        <taxon>Duplodnaviria</taxon>
        <taxon>Heunggongvirae</taxon>
        <taxon>Uroviricota</taxon>
        <taxon>Caudoviricetes</taxon>
        <taxon>Drexlerviridae</taxon>
        <taxon>Tempevirinae</taxon>
        <taxon>Tlsvirus</taxon>
        <taxon>Tlsvirus tv36</taxon>
    </lineage>
</organism>
<sequence length="80" mass="9182">MSKEMKYDEFEANVIANHMQLRGAKNDASDMGIWTAQELHKIKAQAYEKEYPAGSALRVFPVRPSFLIQIKLLNIRLSTK</sequence>
<proteinExistence type="predicted"/>
<reference evidence="1 2" key="1">
    <citation type="journal article" date="2016" name="Virus Genes">
        <title>Genomic characterization of Salmonella bacteriophages isolated from India.</title>
        <authorList>
            <person name="Karpe Y.A."/>
            <person name="Kanade G.D."/>
            <person name="Pingale K.D."/>
            <person name="Arankalle V.A."/>
            <person name="Banerjee K."/>
        </authorList>
    </citation>
    <scope>NUCLEOTIDE SEQUENCE [LARGE SCALE GENOMIC DNA]</scope>
</reference>
<keyword evidence="1" id="KW-0675">Receptor</keyword>
<dbReference type="GeneID" id="26794533"/>
<dbReference type="KEGG" id="vg:26794533"/>
<evidence type="ECO:0000313" key="2">
    <source>
        <dbReference type="Proteomes" id="UP000202469"/>
    </source>
</evidence>
<dbReference type="Proteomes" id="UP000202469">
    <property type="component" value="Genome"/>
</dbReference>
<protein>
    <submittedName>
        <fullName evidence="1">PblB-type antireceptor</fullName>
    </submittedName>
</protein>
<name>A0A0N7CA29_9CAUD</name>
<dbReference type="EMBL" id="KR296690">
    <property type="protein sequence ID" value="AKJ73995.1"/>
    <property type="molecule type" value="Genomic_DNA"/>
</dbReference>
<gene>
    <name evidence="1" type="ORF">SP36_23</name>
</gene>
<evidence type="ECO:0000313" key="1">
    <source>
        <dbReference type="EMBL" id="AKJ73995.1"/>
    </source>
</evidence>
<dbReference type="RefSeq" id="YP_009223445.1">
    <property type="nucleotide sequence ID" value="NC_029071.1"/>
</dbReference>
<accession>A0A0N7CA29</accession>